<feature type="region of interest" description="Disordered" evidence="1">
    <location>
        <begin position="36"/>
        <end position="58"/>
    </location>
</feature>
<accession>A0ABT0V0D4</accession>
<dbReference type="Proteomes" id="UP001431429">
    <property type="component" value="Unassembled WGS sequence"/>
</dbReference>
<keyword evidence="4" id="KW-1185">Reference proteome</keyword>
<proteinExistence type="predicted"/>
<sequence>MERRVLLRVAGVSALTLATGAAGYAVGVKASRDNTERAAARTGASAPPSEPKALGGTPAVAAETARGRVFVMDSMLDVANKTVTADDVVVGGSFCGASTVNRAMSKGVRAVIAHDAGVGRERAGISGLAFGDRYGLPVAAVETMSAALSNGRTMADGVIGYANARAQELGVLPGQNAVEAARLLLAAPPGRAVNGRVDLDEEVYEMEGTAAGGRVIAVSTLVTLPKGGDYSRDVVALGNHAGSVIIPLLTQWRVRGWIANDAGMGKFHSGVGGVSLCDPLRIPAAAVSTLSASIGSGRSTYENGVVSAVNEMAQKQGVTVGMSARQALRLMAA</sequence>
<reference evidence="3" key="1">
    <citation type="submission" date="2022-06" db="EMBL/GenBank/DDBJ databases">
        <title>Genome public.</title>
        <authorList>
            <person name="Sun Q."/>
        </authorList>
    </citation>
    <scope>NUCLEOTIDE SEQUENCE</scope>
    <source>
        <strain evidence="3">CWNU-1</strain>
    </source>
</reference>
<name>A0ABT0V0D4_9ACTN</name>
<feature type="signal peptide" evidence="2">
    <location>
        <begin position="1"/>
        <end position="24"/>
    </location>
</feature>
<protein>
    <submittedName>
        <fullName evidence="3">Uncharacterized protein</fullName>
    </submittedName>
</protein>
<evidence type="ECO:0000256" key="2">
    <source>
        <dbReference type="SAM" id="SignalP"/>
    </source>
</evidence>
<organism evidence="3 4">
    <name type="scientific">Streptomyces albipurpureus</name>
    <dbReference type="NCBI Taxonomy" id="2897419"/>
    <lineage>
        <taxon>Bacteria</taxon>
        <taxon>Bacillati</taxon>
        <taxon>Actinomycetota</taxon>
        <taxon>Actinomycetes</taxon>
        <taxon>Kitasatosporales</taxon>
        <taxon>Streptomycetaceae</taxon>
        <taxon>Streptomyces</taxon>
    </lineage>
</organism>
<evidence type="ECO:0000256" key="1">
    <source>
        <dbReference type="SAM" id="MobiDB-lite"/>
    </source>
</evidence>
<keyword evidence="2" id="KW-0732">Signal</keyword>
<feature type="chain" id="PRO_5047135627" evidence="2">
    <location>
        <begin position="25"/>
        <end position="333"/>
    </location>
</feature>
<gene>
    <name evidence="3" type="ORF">NBG84_36820</name>
</gene>
<evidence type="ECO:0000313" key="4">
    <source>
        <dbReference type="Proteomes" id="UP001431429"/>
    </source>
</evidence>
<evidence type="ECO:0000313" key="3">
    <source>
        <dbReference type="EMBL" id="MCM2393770.1"/>
    </source>
</evidence>
<dbReference type="EMBL" id="JAMQAW010000087">
    <property type="protein sequence ID" value="MCM2393770.1"/>
    <property type="molecule type" value="Genomic_DNA"/>
</dbReference>
<dbReference type="RefSeq" id="WP_250924066.1">
    <property type="nucleotide sequence ID" value="NZ_JAMQAW010000087.1"/>
</dbReference>
<comment type="caution">
    <text evidence="3">The sequence shown here is derived from an EMBL/GenBank/DDBJ whole genome shotgun (WGS) entry which is preliminary data.</text>
</comment>